<proteinExistence type="predicted"/>
<sequence length="513" mass="58935">MDRLPQEIVDLIVSFLFPDIRLPSSDGDEEGWTPYAKSVKPEPSLAPFATISRAWQAAVERRTFQSIKFDSEDLPVLKKALTLYRYLRLKRMIFTVILPPYDTVAASKVETQQDRSANSQAYSDALQSLFEILKSSELEQPRAHSLELFINHPESRSDIQWSASRGISGSDGQIYEGRYFHSYIDVYNLDKLPQLHHVTRFFVKMPKDQLGHRMLYPRVPIQIVSKLPNVEGFCIDVNDNERLYIRQRREHRRELAEQIQKLSLPKLKTADLHFLYSSPEDHRYLPPMLHPTTEFDLLSSVCHSFSQGLVELSLNGVLDISALRPISGCGITLWPNLEQLDIHFHQVRPSGGWYFTGTPPTHLPEREPQSEIIEEDVNEGFHFHQEMAAIGMQPTCYFRSKPDDGYISPMVDAFADAVVHMPKIRNAMIHSTLVKGNFAPEWFVVAYVAPCKNPDTCQGKCNRLKERNLVIDLQGWHPSEQLMRKLQSIGTEFYDGDLLEESMDEFLSRNGKM</sequence>
<gene>
    <name evidence="1" type="ORF">SUNI508_13906</name>
</gene>
<accession>A0ABR2VB22</accession>
<evidence type="ECO:0000313" key="1">
    <source>
        <dbReference type="EMBL" id="KAK9423734.1"/>
    </source>
</evidence>
<organism evidence="1 2">
    <name type="scientific">Seiridium unicorne</name>
    <dbReference type="NCBI Taxonomy" id="138068"/>
    <lineage>
        <taxon>Eukaryota</taxon>
        <taxon>Fungi</taxon>
        <taxon>Dikarya</taxon>
        <taxon>Ascomycota</taxon>
        <taxon>Pezizomycotina</taxon>
        <taxon>Sordariomycetes</taxon>
        <taxon>Xylariomycetidae</taxon>
        <taxon>Amphisphaeriales</taxon>
        <taxon>Sporocadaceae</taxon>
        <taxon>Seiridium</taxon>
    </lineage>
</organism>
<reference evidence="1 2" key="1">
    <citation type="journal article" date="2024" name="J. Plant Pathol.">
        <title>Sequence and assembly of the genome of Seiridium unicorne, isolate CBS 538.82, causal agent of cypress canker disease.</title>
        <authorList>
            <person name="Scali E."/>
            <person name="Rocca G.D."/>
            <person name="Danti R."/>
            <person name="Garbelotto M."/>
            <person name="Barberini S."/>
            <person name="Baroncelli R."/>
            <person name="Emiliani G."/>
        </authorList>
    </citation>
    <scope>NUCLEOTIDE SEQUENCE [LARGE SCALE GENOMIC DNA]</scope>
    <source>
        <strain evidence="1 2">BM-138-508</strain>
    </source>
</reference>
<evidence type="ECO:0008006" key="3">
    <source>
        <dbReference type="Google" id="ProtNLM"/>
    </source>
</evidence>
<evidence type="ECO:0000313" key="2">
    <source>
        <dbReference type="Proteomes" id="UP001408356"/>
    </source>
</evidence>
<name>A0ABR2VB22_9PEZI</name>
<keyword evidence="2" id="KW-1185">Reference proteome</keyword>
<dbReference type="EMBL" id="JARVKF010000058">
    <property type="protein sequence ID" value="KAK9423734.1"/>
    <property type="molecule type" value="Genomic_DNA"/>
</dbReference>
<protein>
    <recommendedName>
        <fullName evidence="3">F-box domain-containing protein</fullName>
    </recommendedName>
</protein>
<dbReference type="Proteomes" id="UP001408356">
    <property type="component" value="Unassembled WGS sequence"/>
</dbReference>
<comment type="caution">
    <text evidence="1">The sequence shown here is derived from an EMBL/GenBank/DDBJ whole genome shotgun (WGS) entry which is preliminary data.</text>
</comment>